<dbReference type="Pfam" id="PF24829">
    <property type="entry name" value="Phage_connect_2"/>
    <property type="match status" value="1"/>
</dbReference>
<gene>
    <name evidence="1" type="ORF">SAMN02982927_00692</name>
</gene>
<dbReference type="Proteomes" id="UP000198752">
    <property type="component" value="Unassembled WGS sequence"/>
</dbReference>
<accession>A0A1I2P2Y1</accession>
<sequence>MPDVLLPDVKMALRISHTAMDSEIEGLIAAARGDLIRTGLLADMVNAETVDPLIKQAITTYVKANFGLDNEDSDKYQRSYAMLRNDLSLSQDYLPVGDADV</sequence>
<dbReference type="InterPro" id="IPR006450">
    <property type="entry name" value="Phage_HK97_gp6-like"/>
</dbReference>
<proteinExistence type="predicted"/>
<name>A0A1I2P2Y1_9BACL</name>
<dbReference type="AlphaFoldDB" id="A0A1I2P2Y1"/>
<protein>
    <submittedName>
        <fullName evidence="1">Uncharacterized phage protein (Possible DNA packaging)</fullName>
    </submittedName>
</protein>
<dbReference type="CDD" id="cd08054">
    <property type="entry name" value="gp6"/>
    <property type="match status" value="1"/>
</dbReference>
<dbReference type="EMBL" id="FOOY01000004">
    <property type="protein sequence ID" value="SFG10565.1"/>
    <property type="molecule type" value="Genomic_DNA"/>
</dbReference>
<organism evidence="1 2">
    <name type="scientific">Sporolactobacillus nakayamae</name>
    <dbReference type="NCBI Taxonomy" id="269670"/>
    <lineage>
        <taxon>Bacteria</taxon>
        <taxon>Bacillati</taxon>
        <taxon>Bacillota</taxon>
        <taxon>Bacilli</taxon>
        <taxon>Bacillales</taxon>
        <taxon>Sporolactobacillaceae</taxon>
        <taxon>Sporolactobacillus</taxon>
    </lineage>
</organism>
<dbReference type="STRING" id="269670.SAMN02982927_00692"/>
<dbReference type="RefSeq" id="WP_093670092.1">
    <property type="nucleotide sequence ID" value="NZ_FOOY01000004.1"/>
</dbReference>
<reference evidence="2" key="1">
    <citation type="submission" date="2016-10" db="EMBL/GenBank/DDBJ databases">
        <authorList>
            <person name="Varghese N."/>
            <person name="Submissions S."/>
        </authorList>
    </citation>
    <scope>NUCLEOTIDE SEQUENCE [LARGE SCALE GENOMIC DNA]</scope>
    <source>
        <strain evidence="2">ATCC 700379</strain>
    </source>
</reference>
<evidence type="ECO:0000313" key="1">
    <source>
        <dbReference type="EMBL" id="SFG10565.1"/>
    </source>
</evidence>
<dbReference type="OrthoDB" id="2889166at2"/>
<dbReference type="InterPro" id="IPR056951">
    <property type="entry name" value="Phage_connect_2"/>
</dbReference>
<dbReference type="NCBIfam" id="TIGR01560">
    <property type="entry name" value="put_DNA_pack"/>
    <property type="match status" value="1"/>
</dbReference>
<evidence type="ECO:0000313" key="2">
    <source>
        <dbReference type="Proteomes" id="UP000198752"/>
    </source>
</evidence>
<keyword evidence="2" id="KW-1185">Reference proteome</keyword>